<feature type="compositionally biased region" description="Basic residues" evidence="1">
    <location>
        <begin position="154"/>
        <end position="164"/>
    </location>
</feature>
<dbReference type="PANTHER" id="PTHR40275:SF1">
    <property type="entry name" value="SSL7038 PROTEIN"/>
    <property type="match status" value="1"/>
</dbReference>
<evidence type="ECO:0000256" key="1">
    <source>
        <dbReference type="SAM" id="MobiDB-lite"/>
    </source>
</evidence>
<accession>A0A0F4XL55</accession>
<dbReference type="NCBIfam" id="TIGR02684">
    <property type="entry name" value="dnstrm_HI1420"/>
    <property type="match status" value="1"/>
</dbReference>
<dbReference type="SUPFAM" id="SSF47413">
    <property type="entry name" value="lambda repressor-like DNA-binding domains"/>
    <property type="match status" value="1"/>
</dbReference>
<name>A0A0F4XL55_9PSED</name>
<protein>
    <submittedName>
        <fullName evidence="2">Transcriptional regulator</fullName>
    </submittedName>
</protein>
<proteinExistence type="predicted"/>
<dbReference type="AlphaFoldDB" id="A0A0F4XL55"/>
<dbReference type="Pfam" id="PF21716">
    <property type="entry name" value="dnstrm_HI1420"/>
    <property type="match status" value="1"/>
</dbReference>
<dbReference type="EMBL" id="JZXC01000016">
    <property type="protein sequence ID" value="KKA06637.1"/>
    <property type="molecule type" value="Genomic_DNA"/>
</dbReference>
<dbReference type="GO" id="GO:0003677">
    <property type="term" value="F:DNA binding"/>
    <property type="evidence" value="ECO:0007669"/>
    <property type="project" value="InterPro"/>
</dbReference>
<comment type="caution">
    <text evidence="2">The sequence shown here is derived from an EMBL/GenBank/DDBJ whole genome shotgun (WGS) entry which is preliminary data.</text>
</comment>
<gene>
    <name evidence="2" type="ORF">VP02_17220</name>
</gene>
<feature type="region of interest" description="Disordered" evidence="1">
    <location>
        <begin position="119"/>
        <end position="164"/>
    </location>
</feature>
<sequence>MSDKFNPEDMPVLSLNTTGTTRYEASRFLDSPEAIAAYLAESMKANDTESLIHALAEVAKAKGVNKVAKDAGVNRESLYKVLKSGAKTRFETIRKLMTAIGVELTVQPIATLAVASKAAAPRAGKPSVATTKPTAKSAAKKPVVAAAKPGAKPAARKSKAAAQP</sequence>
<dbReference type="PANTHER" id="PTHR40275">
    <property type="entry name" value="SSL7038 PROTEIN"/>
    <property type="match status" value="1"/>
</dbReference>
<dbReference type="Proteomes" id="UP000033662">
    <property type="component" value="Unassembled WGS sequence"/>
</dbReference>
<feature type="compositionally biased region" description="Low complexity" evidence="1">
    <location>
        <begin position="127"/>
        <end position="153"/>
    </location>
</feature>
<evidence type="ECO:0000313" key="3">
    <source>
        <dbReference type="Proteomes" id="UP000033662"/>
    </source>
</evidence>
<dbReference type="InterPro" id="IPR010982">
    <property type="entry name" value="Lambda_DNA-bd_dom_sf"/>
</dbReference>
<dbReference type="PATRIC" id="fig|132476.4.peg.1590"/>
<organism evidence="2 3">
    <name type="scientific">Pseudomonas kilonensis</name>
    <dbReference type="NCBI Taxonomy" id="132476"/>
    <lineage>
        <taxon>Bacteria</taxon>
        <taxon>Pseudomonadati</taxon>
        <taxon>Pseudomonadota</taxon>
        <taxon>Gammaproteobacteria</taxon>
        <taxon>Pseudomonadales</taxon>
        <taxon>Pseudomonadaceae</taxon>
        <taxon>Pseudomonas</taxon>
    </lineage>
</organism>
<evidence type="ECO:0000313" key="2">
    <source>
        <dbReference type="EMBL" id="KKA06637.1"/>
    </source>
</evidence>
<reference evidence="2 3" key="1">
    <citation type="submission" date="2015-03" db="EMBL/GenBank/DDBJ databases">
        <title>Pseudomonas fluorescens 1855-344 Genome sequencing and assembly.</title>
        <authorList>
            <person name="Eng W.W.H."/>
            <person name="Gan H.M."/>
            <person name="Savka M.A."/>
        </authorList>
    </citation>
    <scope>NUCLEOTIDE SEQUENCE [LARGE SCALE GENOMIC DNA]</scope>
    <source>
        <strain evidence="2 3">1855-344</strain>
    </source>
</reference>
<dbReference type="OrthoDB" id="9798416at2"/>
<dbReference type="InterPro" id="IPR014057">
    <property type="entry name" value="HI1420"/>
</dbReference>